<feature type="domain" description="AAA" evidence="1">
    <location>
        <begin position="14"/>
        <end position="179"/>
    </location>
</feature>
<dbReference type="GO" id="GO:0051782">
    <property type="term" value="P:negative regulation of cell division"/>
    <property type="evidence" value="ECO:0007669"/>
    <property type="project" value="TreeGrafter"/>
</dbReference>
<dbReference type="EMBL" id="CP051128">
    <property type="protein sequence ID" value="QIZ10890.1"/>
    <property type="molecule type" value="Genomic_DNA"/>
</dbReference>
<dbReference type="InterPro" id="IPR027417">
    <property type="entry name" value="P-loop_NTPase"/>
</dbReference>
<dbReference type="PANTHER" id="PTHR43384">
    <property type="entry name" value="SEPTUM SITE-DETERMINING PROTEIN MIND HOMOLOG, CHLOROPLASTIC-RELATED"/>
    <property type="match status" value="1"/>
</dbReference>
<evidence type="ECO:0000313" key="2">
    <source>
        <dbReference type="EMBL" id="QIZ10890.1"/>
    </source>
</evidence>
<dbReference type="SUPFAM" id="SSF52540">
    <property type="entry name" value="P-loop containing nucleoside triphosphate hydrolases"/>
    <property type="match status" value="1"/>
</dbReference>
<proteinExistence type="predicted"/>
<gene>
    <name evidence="2" type="ORF">HFZ78_10470</name>
</gene>
<evidence type="ECO:0000313" key="3">
    <source>
        <dbReference type="Proteomes" id="UP000501868"/>
    </source>
</evidence>
<dbReference type="InterPro" id="IPR025669">
    <property type="entry name" value="AAA_dom"/>
</dbReference>
<dbReference type="Gene3D" id="3.40.50.300">
    <property type="entry name" value="P-loop containing nucleotide triphosphate hydrolases"/>
    <property type="match status" value="1"/>
</dbReference>
<dbReference type="InterPro" id="IPR050625">
    <property type="entry name" value="ParA/MinD_ATPase"/>
</dbReference>
<protein>
    <submittedName>
        <fullName evidence="2">P-loop NTPase</fullName>
    </submittedName>
</protein>
<dbReference type="PANTHER" id="PTHR43384:SF13">
    <property type="entry name" value="SLR0110 PROTEIN"/>
    <property type="match status" value="1"/>
</dbReference>
<organism evidence="2 3">
    <name type="scientific">Priestia megaterium</name>
    <name type="common">Bacillus megaterium</name>
    <dbReference type="NCBI Taxonomy" id="1404"/>
    <lineage>
        <taxon>Bacteria</taxon>
        <taxon>Bacillati</taxon>
        <taxon>Bacillota</taxon>
        <taxon>Bacilli</taxon>
        <taxon>Bacillales</taxon>
        <taxon>Bacillaceae</taxon>
        <taxon>Priestia</taxon>
    </lineage>
</organism>
<dbReference type="Proteomes" id="UP000501868">
    <property type="component" value="Chromosome"/>
</dbReference>
<dbReference type="Pfam" id="PF13614">
    <property type="entry name" value="AAA_31"/>
    <property type="match status" value="1"/>
</dbReference>
<sequence length="274" mass="30243">MQTAHKNMTPQRGKLIAVCSAKGGIGRTTLTVNLAVALLKKNFSVGILDGDFQFGDVNLAMDLKFSLTIKNVVEEIESMDEHSLANYLAVHESGVKVLSAPDRPEFADIITSEAVNKIINLMLTQHDYVVVDTSVGLNDQTIRIIEQADQILVVTNLEMAALKNTKLLLETFDILELRSKVRVIINRSNMESVINATDAAKILAEESPINIPNDFQICSQSINLGVPLVIKHGKSEVAKGVFKMAELLSRENVLTTQNAKKHQSAFSKWFSKKR</sequence>
<dbReference type="GO" id="GO:0005829">
    <property type="term" value="C:cytosol"/>
    <property type="evidence" value="ECO:0007669"/>
    <property type="project" value="TreeGrafter"/>
</dbReference>
<name>A0A6H1PB93_PRIMG</name>
<dbReference type="GO" id="GO:0016887">
    <property type="term" value="F:ATP hydrolysis activity"/>
    <property type="evidence" value="ECO:0007669"/>
    <property type="project" value="TreeGrafter"/>
</dbReference>
<dbReference type="AlphaFoldDB" id="A0A6H1PB93"/>
<reference evidence="2 3" key="2">
    <citation type="submission" date="2020-04" db="EMBL/GenBank/DDBJ databases">
        <authorList>
            <person name="Fomenkov A."/>
            <person name="Anton B.P."/>
            <person name="Roberts R.J."/>
        </authorList>
    </citation>
    <scope>NUCLEOTIDE SEQUENCE [LARGE SCALE GENOMIC DNA]</scope>
    <source>
        <strain evidence="2 3">S2</strain>
    </source>
</reference>
<reference evidence="2 3" key="1">
    <citation type="submission" date="2020-04" db="EMBL/GenBank/DDBJ databases">
        <title>Genome-Wide Identification of 5-Methylcytosine Sites in Bacterial Genomes By High-Throughput Sequencing of MspJI Restriction Fragments.</title>
        <authorList>
            <person name="Wu V."/>
        </authorList>
    </citation>
    <scope>NUCLEOTIDE SEQUENCE [LARGE SCALE GENOMIC DNA]</scope>
    <source>
        <strain evidence="2 3">S2</strain>
    </source>
</reference>
<accession>A0A6H1PB93</accession>
<dbReference type="GO" id="GO:0005524">
    <property type="term" value="F:ATP binding"/>
    <property type="evidence" value="ECO:0007669"/>
    <property type="project" value="TreeGrafter"/>
</dbReference>
<dbReference type="GO" id="GO:0009898">
    <property type="term" value="C:cytoplasmic side of plasma membrane"/>
    <property type="evidence" value="ECO:0007669"/>
    <property type="project" value="TreeGrafter"/>
</dbReference>
<evidence type="ECO:0000259" key="1">
    <source>
        <dbReference type="Pfam" id="PF13614"/>
    </source>
</evidence>